<dbReference type="RefSeq" id="WP_204119561.1">
    <property type="nucleotide sequence ID" value="NZ_BOLV01000018.1"/>
</dbReference>
<accession>A0ABW4BDK1</accession>
<organism evidence="3 4">
    <name type="scientific">Lacticaseibacillus suilingensis</name>
    <dbReference type="NCBI Taxonomy" id="2799577"/>
    <lineage>
        <taxon>Bacteria</taxon>
        <taxon>Bacillati</taxon>
        <taxon>Bacillota</taxon>
        <taxon>Bacilli</taxon>
        <taxon>Lactobacillales</taxon>
        <taxon>Lactobacillaceae</taxon>
        <taxon>Lacticaseibacillus</taxon>
    </lineage>
</organism>
<dbReference type="Proteomes" id="UP001597199">
    <property type="component" value="Unassembled WGS sequence"/>
</dbReference>
<dbReference type="Pfam" id="PF13731">
    <property type="entry name" value="WxL"/>
    <property type="match status" value="1"/>
</dbReference>
<evidence type="ECO:0000313" key="3">
    <source>
        <dbReference type="EMBL" id="MFD1398554.1"/>
    </source>
</evidence>
<keyword evidence="1" id="KW-0732">Signal</keyword>
<reference evidence="4" key="1">
    <citation type="journal article" date="2019" name="Int. J. Syst. Evol. Microbiol.">
        <title>The Global Catalogue of Microorganisms (GCM) 10K type strain sequencing project: providing services to taxonomists for standard genome sequencing and annotation.</title>
        <authorList>
            <consortium name="The Broad Institute Genomics Platform"/>
            <consortium name="The Broad Institute Genome Sequencing Center for Infectious Disease"/>
            <person name="Wu L."/>
            <person name="Ma J."/>
        </authorList>
    </citation>
    <scope>NUCLEOTIDE SEQUENCE [LARGE SCALE GENOMIC DNA]</scope>
    <source>
        <strain evidence="4">CCM 9110</strain>
    </source>
</reference>
<dbReference type="EMBL" id="JBHTOA010000019">
    <property type="protein sequence ID" value="MFD1398554.1"/>
    <property type="molecule type" value="Genomic_DNA"/>
</dbReference>
<keyword evidence="4" id="KW-1185">Reference proteome</keyword>
<comment type="caution">
    <text evidence="3">The sequence shown here is derived from an EMBL/GenBank/DDBJ whole genome shotgun (WGS) entry which is preliminary data.</text>
</comment>
<feature type="chain" id="PRO_5045064403" evidence="1">
    <location>
        <begin position="28"/>
        <end position="229"/>
    </location>
</feature>
<evidence type="ECO:0000313" key="4">
    <source>
        <dbReference type="Proteomes" id="UP001597199"/>
    </source>
</evidence>
<gene>
    <name evidence="3" type="ORF">ACFQ41_04460</name>
</gene>
<protein>
    <submittedName>
        <fullName evidence="3">WxL domain-containing protein</fullName>
    </submittedName>
</protein>
<feature type="domain" description="WxL" evidence="2">
    <location>
        <begin position="53"/>
        <end position="225"/>
    </location>
</feature>
<feature type="signal peptide" evidence="1">
    <location>
        <begin position="1"/>
        <end position="27"/>
    </location>
</feature>
<evidence type="ECO:0000259" key="2">
    <source>
        <dbReference type="Pfam" id="PF13731"/>
    </source>
</evidence>
<sequence>MKKSLLVSAAALALAAAATVAPMTVSAATADGSAQGTTTAEFTVTAGDDGSTTPGGDNGSGVNKDLWLVNAPDMNFGTTTVAKIIAGTAAMNYQDGKVKVQTGDAAENTDGKLAVSDLRGNGAGWKLSANLTQFTNNADKTDANKLDGQLALALTNVVAPNATLGTAATLKTDGQDVTIWTAGKDEGQGANTADVDTATKLTLDKNAQVKAVQYDATITWTLSSTITAG</sequence>
<proteinExistence type="predicted"/>
<dbReference type="InterPro" id="IPR027994">
    <property type="entry name" value="WxL_dom"/>
</dbReference>
<name>A0ABW4BDK1_9LACO</name>
<evidence type="ECO:0000256" key="1">
    <source>
        <dbReference type="SAM" id="SignalP"/>
    </source>
</evidence>